<dbReference type="AlphaFoldDB" id="A0AAN2BKP6"/>
<name>A0AAN2BKP6_9GAMM</name>
<protein>
    <submittedName>
        <fullName evidence="1">Cyclic-di-GMP-binding protein</fullName>
    </submittedName>
</protein>
<evidence type="ECO:0000313" key="2">
    <source>
        <dbReference type="Proteomes" id="UP001320119"/>
    </source>
</evidence>
<gene>
    <name evidence="1" type="ORF">MARGE09_P2455</name>
</gene>
<evidence type="ECO:0000313" key="1">
    <source>
        <dbReference type="EMBL" id="BCD98254.1"/>
    </source>
</evidence>
<dbReference type="KEGG" id="marq:MARGE09_P2455"/>
<dbReference type="RefSeq" id="WP_236982484.1">
    <property type="nucleotide sequence ID" value="NZ_AP023086.1"/>
</dbReference>
<proteinExistence type="predicted"/>
<dbReference type="Proteomes" id="UP001320119">
    <property type="component" value="Chromosome"/>
</dbReference>
<accession>A0AAN2BKP6</accession>
<dbReference type="EMBL" id="AP023086">
    <property type="protein sequence ID" value="BCD98254.1"/>
    <property type="molecule type" value="Genomic_DNA"/>
</dbReference>
<keyword evidence="2" id="KW-1185">Reference proteome</keyword>
<organism evidence="1 2">
    <name type="scientific">Marinagarivorans cellulosilyticus</name>
    <dbReference type="NCBI Taxonomy" id="2721545"/>
    <lineage>
        <taxon>Bacteria</taxon>
        <taxon>Pseudomonadati</taxon>
        <taxon>Pseudomonadota</taxon>
        <taxon>Gammaproteobacteria</taxon>
        <taxon>Cellvibrionales</taxon>
        <taxon>Cellvibrionaceae</taxon>
        <taxon>Marinagarivorans</taxon>
    </lineage>
</organism>
<reference evidence="1 2" key="1">
    <citation type="journal article" date="2022" name="IScience">
        <title>An ultrasensitive nanofiber-based assay for enzymatic hydrolysis and deep-sea microbial degradation of cellulose.</title>
        <authorList>
            <person name="Tsudome M."/>
            <person name="Tachioka M."/>
            <person name="Miyazaki M."/>
            <person name="Uchimura K."/>
            <person name="Tsuda M."/>
            <person name="Takaki Y."/>
            <person name="Deguchi S."/>
        </authorList>
    </citation>
    <scope>NUCLEOTIDE SEQUENCE [LARGE SCALE GENOMIC DNA]</scope>
    <source>
        <strain evidence="1 2">GE09</strain>
    </source>
</reference>
<sequence>MTHEIDVQPLFKALELPAQDIELLAFCASNKSNRVTEWVDNLKTTQTVQTCGHLYQAIPQVLRLKTLATERKTMLDSLFLVAYPCTLSLGKAFLNQPLALPQNAQKAAVLGQTILKSLATGYLLVLQNLCAEKKLKAAQQAVAAEATFNALQCLALMQLRNQQLYSQASPVIWRYANALIQVAEHLEIGQLLVKPRFSGLNSATPSHCYLRMVALAGARLNQLTQIDMSHTFNALELWAQTLKFSPTPTTFWIDLDSNNPPMLTERKAPPETGRLLHIDFTMLTQQLANLLEGEANVIGHGLEITIPPEISSPTTLHLENAWGRNIARTSNRHSSEHTAEIVVGFQQCHSKLSGFDNFNEFLGEQTRVDKNKKPSGLSNLLSALTPAASAKSTSNNGATSTVAPLRVTTQNISKEGYCLQWEGVQPVRIDAGDVIAIREHAKRDWSLGVIRWIRKLKSHSLIGVQLVSTKAQAVAASCNYDDGGYSDFMRAFTFPNQPPQKGSGLLTANILFSENTKIKLKLDSSAKPALAKLTTSQLTTGKVKAFNLQDINDSQTPGQAQHKL</sequence>